<evidence type="ECO:0000256" key="4">
    <source>
        <dbReference type="ARBA" id="ARBA00005225"/>
    </source>
</evidence>
<gene>
    <name evidence="16" type="primary">coaX</name>
    <name evidence="17" type="ordered locus">KQS_12230</name>
</gene>
<evidence type="ECO:0000313" key="18">
    <source>
        <dbReference type="Proteomes" id="UP000007599"/>
    </source>
</evidence>
<evidence type="ECO:0000313" key="17">
    <source>
        <dbReference type="EMBL" id="CCG54354.1"/>
    </source>
</evidence>
<dbReference type="RefSeq" id="WP_014389472.1">
    <property type="nucleotide sequence ID" value="NC_017025.1"/>
</dbReference>
<keyword evidence="18" id="KW-1185">Reference proteome</keyword>
<keyword evidence="13 16" id="KW-0173">Coenzyme A biosynthesis</keyword>
<reference evidence="18" key="2">
    <citation type="submission" date="2012-03" db="EMBL/GenBank/DDBJ databases">
        <title>Complete genome sequence of Flavobacterium indicum GPTSA100-9T, isolated from warm spring water.</title>
        <authorList>
            <person name="Barbier P."/>
            <person name="Houel A."/>
            <person name="Loux V."/>
            <person name="Poulain J."/>
            <person name="Bernardet J.-F."/>
            <person name="Touchon M."/>
            <person name="Duchaud E."/>
        </authorList>
    </citation>
    <scope>NUCLEOTIDE SEQUENCE [LARGE SCALE GENOMIC DNA]</scope>
    <source>
        <strain evidence="18">DSM 17447 / CIP 109464 / GPTSA100-9</strain>
    </source>
</reference>
<evidence type="ECO:0000256" key="15">
    <source>
        <dbReference type="ARBA" id="ARBA00040883"/>
    </source>
</evidence>
<dbReference type="STRING" id="1094466.KQS_12230"/>
<evidence type="ECO:0000256" key="5">
    <source>
        <dbReference type="ARBA" id="ARBA00011738"/>
    </source>
</evidence>
<feature type="binding site" evidence="16">
    <location>
        <position position="87"/>
    </location>
    <ligand>
        <name>substrate</name>
    </ligand>
</feature>
<dbReference type="PANTHER" id="PTHR34265:SF1">
    <property type="entry name" value="TYPE III PANTOTHENATE KINASE"/>
    <property type="match status" value="1"/>
</dbReference>
<feature type="binding site" evidence="16">
    <location>
        <position position="117"/>
    </location>
    <ligand>
        <name>K(+)</name>
        <dbReference type="ChEBI" id="CHEBI:29103"/>
    </ligand>
</feature>
<dbReference type="InterPro" id="IPR004619">
    <property type="entry name" value="Type_III_PanK"/>
</dbReference>
<evidence type="ECO:0000256" key="2">
    <source>
        <dbReference type="ARBA" id="ARBA00001958"/>
    </source>
</evidence>
<dbReference type="eggNOG" id="COG1521">
    <property type="taxonomic scope" value="Bacteria"/>
</dbReference>
<comment type="pathway">
    <text evidence="4 16">Cofactor biosynthesis; coenzyme A biosynthesis; CoA from (R)-pantothenate: step 1/5.</text>
</comment>
<comment type="subunit">
    <text evidence="5 16">Homodimer.</text>
</comment>
<dbReference type="CDD" id="cd24015">
    <property type="entry name" value="ASKHA_NBD_PanK-III"/>
    <property type="match status" value="1"/>
</dbReference>
<evidence type="ECO:0000256" key="11">
    <source>
        <dbReference type="ARBA" id="ARBA00022840"/>
    </source>
</evidence>
<dbReference type="NCBIfam" id="TIGR00671">
    <property type="entry name" value="baf"/>
    <property type="match status" value="1"/>
</dbReference>
<keyword evidence="8 16" id="KW-0808">Transferase</keyword>
<dbReference type="InterPro" id="IPR043129">
    <property type="entry name" value="ATPase_NBD"/>
</dbReference>
<dbReference type="SUPFAM" id="SSF53067">
    <property type="entry name" value="Actin-like ATPase domain"/>
    <property type="match status" value="2"/>
</dbReference>
<dbReference type="Pfam" id="PF03309">
    <property type="entry name" value="Pan_kinase"/>
    <property type="match status" value="1"/>
</dbReference>
<keyword evidence="7 16" id="KW-0963">Cytoplasm</keyword>
<dbReference type="HAMAP" id="MF_01274">
    <property type="entry name" value="Pantothen_kinase_3"/>
    <property type="match status" value="1"/>
</dbReference>
<keyword evidence="12 16" id="KW-0630">Potassium</keyword>
<evidence type="ECO:0000256" key="16">
    <source>
        <dbReference type="HAMAP-Rule" id="MF_01274"/>
    </source>
</evidence>
<keyword evidence="11 16" id="KW-0067">ATP-binding</keyword>
<dbReference type="EMBL" id="HE774682">
    <property type="protein sequence ID" value="CCG54354.1"/>
    <property type="molecule type" value="Genomic_DNA"/>
</dbReference>
<evidence type="ECO:0000256" key="13">
    <source>
        <dbReference type="ARBA" id="ARBA00022993"/>
    </source>
</evidence>
<evidence type="ECO:0000256" key="9">
    <source>
        <dbReference type="ARBA" id="ARBA00022741"/>
    </source>
</evidence>
<protein>
    <recommendedName>
        <fullName evidence="15 16">Type III pantothenate kinase</fullName>
        <ecNumber evidence="6 16">2.7.1.33</ecNumber>
    </recommendedName>
    <alternativeName>
        <fullName evidence="16">PanK-III</fullName>
    </alternativeName>
    <alternativeName>
        <fullName evidence="16">Pantothenic acid kinase</fullName>
    </alternativeName>
</protein>
<dbReference type="PANTHER" id="PTHR34265">
    <property type="entry name" value="TYPE III PANTOTHENATE KINASE"/>
    <property type="match status" value="1"/>
</dbReference>
<comment type="similarity">
    <text evidence="14 16">Belongs to the type III pantothenate kinase family.</text>
</comment>
<dbReference type="PATRIC" id="fig|1094466.5.peg.2390"/>
<organism evidence="17 18">
    <name type="scientific">Flavobacterium indicum (strain DSM 17447 / CIP 109464 / GPTSA100-9)</name>
    <dbReference type="NCBI Taxonomy" id="1094466"/>
    <lineage>
        <taxon>Bacteria</taxon>
        <taxon>Pseudomonadati</taxon>
        <taxon>Bacteroidota</taxon>
        <taxon>Flavobacteriia</taxon>
        <taxon>Flavobacteriales</taxon>
        <taxon>Flavobacteriaceae</taxon>
        <taxon>Flavobacterium</taxon>
    </lineage>
</organism>
<feature type="binding site" evidence="16">
    <location>
        <position position="120"/>
    </location>
    <ligand>
        <name>ATP</name>
        <dbReference type="ChEBI" id="CHEBI:30616"/>
    </ligand>
</feature>
<dbReference type="NCBIfam" id="NF009853">
    <property type="entry name" value="PRK13320.1-5"/>
    <property type="match status" value="1"/>
</dbReference>
<feature type="binding site" evidence="16">
    <location>
        <begin position="6"/>
        <end position="13"/>
    </location>
    <ligand>
        <name>ATP</name>
        <dbReference type="ChEBI" id="CHEBI:30616"/>
    </ligand>
</feature>
<keyword evidence="16" id="KW-0479">Metal-binding</keyword>
<dbReference type="Proteomes" id="UP000007599">
    <property type="component" value="Chromosome I"/>
</dbReference>
<dbReference type="GO" id="GO:0004594">
    <property type="term" value="F:pantothenate kinase activity"/>
    <property type="evidence" value="ECO:0007669"/>
    <property type="project" value="UniProtKB-UniRule"/>
</dbReference>
<keyword evidence="10 16" id="KW-0418">Kinase</keyword>
<dbReference type="EC" id="2.7.1.33" evidence="6 16"/>
<evidence type="ECO:0000256" key="1">
    <source>
        <dbReference type="ARBA" id="ARBA00001206"/>
    </source>
</evidence>
<keyword evidence="9 16" id="KW-0547">Nucleotide-binding</keyword>
<comment type="catalytic activity">
    <reaction evidence="1 16">
        <text>(R)-pantothenate + ATP = (R)-4'-phosphopantothenate + ADP + H(+)</text>
        <dbReference type="Rhea" id="RHEA:16373"/>
        <dbReference type="ChEBI" id="CHEBI:10986"/>
        <dbReference type="ChEBI" id="CHEBI:15378"/>
        <dbReference type="ChEBI" id="CHEBI:29032"/>
        <dbReference type="ChEBI" id="CHEBI:30616"/>
        <dbReference type="ChEBI" id="CHEBI:456216"/>
        <dbReference type="EC" id="2.7.1.33"/>
    </reaction>
</comment>
<evidence type="ECO:0000256" key="8">
    <source>
        <dbReference type="ARBA" id="ARBA00022679"/>
    </source>
</evidence>
<evidence type="ECO:0000256" key="12">
    <source>
        <dbReference type="ARBA" id="ARBA00022958"/>
    </source>
</evidence>
<evidence type="ECO:0000256" key="6">
    <source>
        <dbReference type="ARBA" id="ARBA00012102"/>
    </source>
</evidence>
<dbReference type="KEGG" id="fin:KQS_12230"/>
<feature type="binding site" evidence="16">
    <location>
        <position position="172"/>
    </location>
    <ligand>
        <name>substrate</name>
    </ligand>
</feature>
<dbReference type="UniPathway" id="UPA00241">
    <property type="reaction ID" value="UER00352"/>
</dbReference>
<dbReference type="AlphaFoldDB" id="H8XRC0"/>
<dbReference type="GO" id="GO:0005737">
    <property type="term" value="C:cytoplasm"/>
    <property type="evidence" value="ECO:0007669"/>
    <property type="project" value="UniProtKB-SubCell"/>
</dbReference>
<dbReference type="GO" id="GO:0046872">
    <property type="term" value="F:metal ion binding"/>
    <property type="evidence" value="ECO:0007669"/>
    <property type="project" value="UniProtKB-KW"/>
</dbReference>
<feature type="active site" description="Proton acceptor" evidence="16">
    <location>
        <position position="96"/>
    </location>
</feature>
<name>H8XRC0_FLAIG</name>
<dbReference type="OrthoDB" id="9804707at2"/>
<dbReference type="HOGENOM" id="CLU_066627_2_0_10"/>
<accession>H8XRC0</accession>
<reference evidence="17 18" key="1">
    <citation type="journal article" date="2012" name="J. Bacteriol.">
        <title>Complete Genome Sequence of Flavobacterium indicum GPSTA100-9T, Isolated from Warm Spring Water.</title>
        <authorList>
            <person name="Barbier P."/>
            <person name="Houel A."/>
            <person name="Loux V."/>
            <person name="Poulain J."/>
            <person name="Bernardet J.F."/>
            <person name="Touchon M."/>
            <person name="Duchaud E."/>
        </authorList>
    </citation>
    <scope>NUCLEOTIDE SEQUENCE [LARGE SCALE GENOMIC DNA]</scope>
    <source>
        <strain evidence="18">DSM 17447 / CIP 109464 / GPTSA100-9</strain>
    </source>
</reference>
<sequence length="244" mass="27219">MILTVDIGNTFIKVAVFEEVELVEKFVFTTEEVEKKILKIFKKYPNLSAAIYSSVGKKSDLLDESISKHVKITKIDAGFNFPFINKYETPKTLGVDRMVLASGATLAFANKNCLVIDAGTCVTYDFISDQNEYLGGAISLGIRLRYESLHNFTAKLPLLEKKNPDHYIGKNTNEAIHSGVIIGLLNEIEGFISKYSVNYQDLTVILTGGDANFLANQLKSTIFADENFLLKSLQQLHSYSLQND</sequence>
<evidence type="ECO:0000256" key="10">
    <source>
        <dbReference type="ARBA" id="ARBA00022777"/>
    </source>
</evidence>
<evidence type="ECO:0000256" key="7">
    <source>
        <dbReference type="ARBA" id="ARBA00022490"/>
    </source>
</evidence>
<dbReference type="GO" id="GO:0005524">
    <property type="term" value="F:ATP binding"/>
    <property type="evidence" value="ECO:0007669"/>
    <property type="project" value="UniProtKB-UniRule"/>
</dbReference>
<feature type="binding site" evidence="16">
    <location>
        <begin position="94"/>
        <end position="97"/>
    </location>
    <ligand>
        <name>substrate</name>
    </ligand>
</feature>
<comment type="function">
    <text evidence="16">Catalyzes the phosphorylation of pantothenate (Pan), the first step in CoA biosynthesis.</text>
</comment>
<dbReference type="Gene3D" id="3.30.420.40">
    <property type="match status" value="2"/>
</dbReference>
<proteinExistence type="inferred from homology"/>
<comment type="cofactor">
    <cofactor evidence="2">
        <name>K(+)</name>
        <dbReference type="ChEBI" id="CHEBI:29103"/>
    </cofactor>
</comment>
<comment type="cofactor">
    <cofactor evidence="16">
        <name>NH4(+)</name>
        <dbReference type="ChEBI" id="CHEBI:28938"/>
    </cofactor>
    <cofactor evidence="16">
        <name>K(+)</name>
        <dbReference type="ChEBI" id="CHEBI:29103"/>
    </cofactor>
    <text evidence="16">A monovalent cation. Ammonium or potassium.</text>
</comment>
<evidence type="ECO:0000256" key="14">
    <source>
        <dbReference type="ARBA" id="ARBA00038036"/>
    </source>
</evidence>
<evidence type="ECO:0000256" key="3">
    <source>
        <dbReference type="ARBA" id="ARBA00004496"/>
    </source>
</evidence>
<dbReference type="GO" id="GO:0015937">
    <property type="term" value="P:coenzyme A biosynthetic process"/>
    <property type="evidence" value="ECO:0007669"/>
    <property type="project" value="UniProtKB-UniRule"/>
</dbReference>
<comment type="subcellular location">
    <subcellularLocation>
        <location evidence="3 16">Cytoplasm</location>
    </subcellularLocation>
</comment>